<accession>D5SUE0</accession>
<dbReference type="AlphaFoldDB" id="D5SUE0"/>
<evidence type="ECO:0000313" key="2">
    <source>
        <dbReference type="Proteomes" id="UP000002220"/>
    </source>
</evidence>
<dbReference type="KEGG" id="plm:Plim_3380"/>
<proteinExistence type="predicted"/>
<protein>
    <recommendedName>
        <fullName evidence="3">HD domain-containing protein</fullName>
    </recommendedName>
</protein>
<reference evidence="1 2" key="1">
    <citation type="journal article" date="2010" name="Stand. Genomic Sci.">
        <title>Complete genome sequence of Planctomyces limnophilus type strain (Mu 290).</title>
        <authorList>
            <person name="Labutti K."/>
            <person name="Sikorski J."/>
            <person name="Schneider S."/>
            <person name="Nolan M."/>
            <person name="Lucas S."/>
            <person name="Glavina Del Rio T."/>
            <person name="Tice H."/>
            <person name="Cheng J.F."/>
            <person name="Goodwin L."/>
            <person name="Pitluck S."/>
            <person name="Liolios K."/>
            <person name="Ivanova N."/>
            <person name="Mavromatis K."/>
            <person name="Mikhailova N."/>
            <person name="Pati A."/>
            <person name="Chen A."/>
            <person name="Palaniappan K."/>
            <person name="Land M."/>
            <person name="Hauser L."/>
            <person name="Chang Y.J."/>
            <person name="Jeffries C.D."/>
            <person name="Tindall B.J."/>
            <person name="Rohde M."/>
            <person name="Goker M."/>
            <person name="Woyke T."/>
            <person name="Bristow J."/>
            <person name="Eisen J.A."/>
            <person name="Markowitz V."/>
            <person name="Hugenholtz P."/>
            <person name="Kyrpides N.C."/>
            <person name="Klenk H.P."/>
            <person name="Lapidus A."/>
        </authorList>
    </citation>
    <scope>NUCLEOTIDE SEQUENCE [LARGE SCALE GENOMIC DNA]</scope>
    <source>
        <strain evidence="2">ATCC 43296 / DSM 3776 / IFAM 1008 / 290</strain>
    </source>
</reference>
<evidence type="ECO:0000313" key="1">
    <source>
        <dbReference type="EMBL" id="ADG69193.1"/>
    </source>
</evidence>
<sequence>MNYAAALEAVQADARYQRNLDWGKPRAGHPEGTVRAHIAEIEPHLERLAPKLSPVEIDKLRLLIHTHDSFKAEAEGGVPITHAASHASLARSFLAEFCDDADLLAMVQYHDEPFALWRQVSSKGTYNRERLQALIEAIEDWNLFLAFNIIDGCTIGKSRQPLRWFFQEIAGVNHPRLYDLRWTDQDIIHTA</sequence>
<dbReference type="HOGENOM" id="CLU_1364616_0_0_0"/>
<dbReference type="SUPFAM" id="SSF109604">
    <property type="entry name" value="HD-domain/PDEase-like"/>
    <property type="match status" value="1"/>
</dbReference>
<gene>
    <name evidence="1" type="ordered locus">Plim_3380</name>
</gene>
<dbReference type="OrthoDB" id="212358at2"/>
<keyword evidence="2" id="KW-1185">Reference proteome</keyword>
<dbReference type="EMBL" id="CP001744">
    <property type="protein sequence ID" value="ADG69193.1"/>
    <property type="molecule type" value="Genomic_DNA"/>
</dbReference>
<evidence type="ECO:0008006" key="3">
    <source>
        <dbReference type="Google" id="ProtNLM"/>
    </source>
</evidence>
<dbReference type="Proteomes" id="UP000002220">
    <property type="component" value="Chromosome"/>
</dbReference>
<organism evidence="1 2">
    <name type="scientific">Planctopirus limnophila (strain ATCC 43296 / DSM 3776 / IFAM 1008 / Mu 290)</name>
    <name type="common">Planctomyces limnophilus</name>
    <dbReference type="NCBI Taxonomy" id="521674"/>
    <lineage>
        <taxon>Bacteria</taxon>
        <taxon>Pseudomonadati</taxon>
        <taxon>Planctomycetota</taxon>
        <taxon>Planctomycetia</taxon>
        <taxon>Planctomycetales</taxon>
        <taxon>Planctomycetaceae</taxon>
        <taxon>Planctopirus</taxon>
    </lineage>
</organism>
<dbReference type="eggNOG" id="ENOG5032XCY">
    <property type="taxonomic scope" value="Bacteria"/>
</dbReference>
<name>D5SUE0_PLAL2</name>
<dbReference type="RefSeq" id="WP_013111624.1">
    <property type="nucleotide sequence ID" value="NC_014148.1"/>
</dbReference>